<dbReference type="PANTHER" id="PTHR45033:SF2">
    <property type="entry name" value="ZINC-TYPE ALCOHOL DEHYDROGENASE-LIKE PROTEIN C1773.06C"/>
    <property type="match status" value="1"/>
</dbReference>
<evidence type="ECO:0000313" key="3">
    <source>
        <dbReference type="EMBL" id="MDQ0382815.1"/>
    </source>
</evidence>
<sequence length="372" mass="39539">MSIGNAHRSRRRRGRERAPSCPLVASTGGSGGQEMRAYRLRRHGTSASPVREDIPEPGPLGTTDVRVRIRACSLNFRDLKVAQGAAYGPEVVEGLVPLSDASGEVVEVGSEVWAVGVGDRVALTFNPDWDGGDWEDTPSGSGRGGRAPGVLCEEVVVGQREVVRLAPHLTFEEGATLPCAAVTAWSALRAGPALLPGDTVLTQGTGGVSLFVLQLAKLFGARVIITSSTEKKLARAAELGADWGINYREHRSWHEAVLAATGGRGADRVVDLGGRDTIEQSMRSVRLRGTVCLVGVLSGAPSTGEIALNSRFPDIHSIKVGSRQEFDRLMTAVGHHGLAPVIDRVFPFDEGEAAYSWLREGGHFGKVVITVD</sequence>
<feature type="region of interest" description="Disordered" evidence="1">
    <location>
        <begin position="1"/>
        <end position="32"/>
    </location>
</feature>
<dbReference type="CDD" id="cd08276">
    <property type="entry name" value="MDR7"/>
    <property type="match status" value="1"/>
</dbReference>
<dbReference type="InterPro" id="IPR013154">
    <property type="entry name" value="ADH-like_N"/>
</dbReference>
<proteinExistence type="predicted"/>
<dbReference type="RefSeq" id="WP_306998319.1">
    <property type="nucleotide sequence ID" value="NZ_JAUSUT010000001.1"/>
</dbReference>
<dbReference type="Gene3D" id="3.40.50.720">
    <property type="entry name" value="NAD(P)-binding Rossmann-like Domain"/>
    <property type="match status" value="1"/>
</dbReference>
<dbReference type="SMART" id="SM00829">
    <property type="entry name" value="PKS_ER"/>
    <property type="match status" value="1"/>
</dbReference>
<dbReference type="InterPro" id="IPR052711">
    <property type="entry name" value="Zinc_ADH-like"/>
</dbReference>
<name>A0ABU0F5F5_9PSEU</name>
<dbReference type="SUPFAM" id="SSF51735">
    <property type="entry name" value="NAD(P)-binding Rossmann-fold domains"/>
    <property type="match status" value="1"/>
</dbReference>
<reference evidence="3 4" key="1">
    <citation type="submission" date="2023-07" db="EMBL/GenBank/DDBJ databases">
        <title>Sequencing the genomes of 1000 actinobacteria strains.</title>
        <authorList>
            <person name="Klenk H.-P."/>
        </authorList>
    </citation>
    <scope>NUCLEOTIDE SEQUENCE [LARGE SCALE GENOMIC DNA]</scope>
    <source>
        <strain evidence="3 4">DSM 45805</strain>
    </source>
</reference>
<protein>
    <submittedName>
        <fullName evidence="3">NADPH:quinone reductase-like Zn-dependent oxidoreductase</fullName>
    </submittedName>
</protein>
<evidence type="ECO:0000313" key="4">
    <source>
        <dbReference type="Proteomes" id="UP001229651"/>
    </source>
</evidence>
<dbReference type="Gene3D" id="3.90.180.10">
    <property type="entry name" value="Medium-chain alcohol dehydrogenases, catalytic domain"/>
    <property type="match status" value="1"/>
</dbReference>
<dbReference type="InterPro" id="IPR036291">
    <property type="entry name" value="NAD(P)-bd_dom_sf"/>
</dbReference>
<dbReference type="InterPro" id="IPR020843">
    <property type="entry name" value="ER"/>
</dbReference>
<dbReference type="EMBL" id="JAUSUT010000001">
    <property type="protein sequence ID" value="MDQ0382815.1"/>
    <property type="molecule type" value="Genomic_DNA"/>
</dbReference>
<dbReference type="Proteomes" id="UP001229651">
    <property type="component" value="Unassembled WGS sequence"/>
</dbReference>
<dbReference type="SUPFAM" id="SSF50129">
    <property type="entry name" value="GroES-like"/>
    <property type="match status" value="1"/>
</dbReference>
<accession>A0ABU0F5F5</accession>
<dbReference type="Pfam" id="PF08240">
    <property type="entry name" value="ADH_N"/>
    <property type="match status" value="1"/>
</dbReference>
<dbReference type="PANTHER" id="PTHR45033">
    <property type="match status" value="1"/>
</dbReference>
<evidence type="ECO:0000259" key="2">
    <source>
        <dbReference type="SMART" id="SM00829"/>
    </source>
</evidence>
<organism evidence="3 4">
    <name type="scientific">Amycolatopsis thermophila</name>
    <dbReference type="NCBI Taxonomy" id="206084"/>
    <lineage>
        <taxon>Bacteria</taxon>
        <taxon>Bacillati</taxon>
        <taxon>Actinomycetota</taxon>
        <taxon>Actinomycetes</taxon>
        <taxon>Pseudonocardiales</taxon>
        <taxon>Pseudonocardiaceae</taxon>
        <taxon>Amycolatopsis</taxon>
    </lineage>
</organism>
<dbReference type="Pfam" id="PF00107">
    <property type="entry name" value="ADH_zinc_N"/>
    <property type="match status" value="1"/>
</dbReference>
<evidence type="ECO:0000256" key="1">
    <source>
        <dbReference type="SAM" id="MobiDB-lite"/>
    </source>
</evidence>
<comment type="caution">
    <text evidence="3">The sequence shown here is derived from an EMBL/GenBank/DDBJ whole genome shotgun (WGS) entry which is preliminary data.</text>
</comment>
<dbReference type="InterPro" id="IPR013149">
    <property type="entry name" value="ADH-like_C"/>
</dbReference>
<keyword evidence="4" id="KW-1185">Reference proteome</keyword>
<gene>
    <name evidence="3" type="ORF">FB470_006809</name>
</gene>
<feature type="domain" description="Enoyl reductase (ER)" evidence="2">
    <location>
        <begin position="44"/>
        <end position="369"/>
    </location>
</feature>
<dbReference type="InterPro" id="IPR011032">
    <property type="entry name" value="GroES-like_sf"/>
</dbReference>